<accession>A2F417</accession>
<dbReference type="Gene3D" id="3.30.470.20">
    <property type="entry name" value="ATP-grasp fold, B domain"/>
    <property type="match status" value="1"/>
</dbReference>
<evidence type="ECO:0000256" key="1">
    <source>
        <dbReference type="ARBA" id="ARBA00022598"/>
    </source>
</evidence>
<gene>
    <name evidence="4" type="ORF">TVAG_407200</name>
</gene>
<evidence type="ECO:0000313" key="5">
    <source>
        <dbReference type="Proteomes" id="UP000001542"/>
    </source>
</evidence>
<reference evidence="4" key="1">
    <citation type="submission" date="2006-10" db="EMBL/GenBank/DDBJ databases">
        <authorList>
            <person name="Amadeo P."/>
            <person name="Zhao Q."/>
            <person name="Wortman J."/>
            <person name="Fraser-Liggett C."/>
            <person name="Carlton J."/>
        </authorList>
    </citation>
    <scope>NUCLEOTIDE SEQUENCE</scope>
    <source>
        <strain evidence="4">G3</strain>
    </source>
</reference>
<dbReference type="PANTHER" id="PTHR12241:SF162">
    <property type="entry name" value="TUBULIN MONOGLUTAMYLASE TTLL4"/>
    <property type="match status" value="1"/>
</dbReference>
<dbReference type="GO" id="GO:0070740">
    <property type="term" value="F:tubulin-glutamic acid ligase activity"/>
    <property type="evidence" value="ECO:0000318"/>
    <property type="project" value="GO_Central"/>
</dbReference>
<keyword evidence="1 4" id="KW-0436">Ligase</keyword>
<dbReference type="OrthoDB" id="202825at2759"/>
<dbReference type="Pfam" id="PF03133">
    <property type="entry name" value="TTL"/>
    <property type="match status" value="1"/>
</dbReference>
<evidence type="ECO:0000256" key="2">
    <source>
        <dbReference type="ARBA" id="ARBA00022741"/>
    </source>
</evidence>
<dbReference type="EMBL" id="DS113604">
    <property type="protein sequence ID" value="EAY00371.1"/>
    <property type="molecule type" value="Genomic_DNA"/>
</dbReference>
<dbReference type="PANTHER" id="PTHR12241">
    <property type="entry name" value="TUBULIN POLYGLUTAMYLASE"/>
    <property type="match status" value="1"/>
</dbReference>
<dbReference type="STRING" id="5722.A2F417"/>
<name>A2F417_TRIV3</name>
<dbReference type="AlphaFoldDB" id="A2F417"/>
<dbReference type="VEuPathDB" id="TrichDB:TVAGG3_0227320"/>
<evidence type="ECO:0000313" key="4">
    <source>
        <dbReference type="EMBL" id="EAY00371.1"/>
    </source>
</evidence>
<dbReference type="RefSeq" id="XP_001313300.1">
    <property type="nucleotide sequence ID" value="XM_001313299.1"/>
</dbReference>
<reference evidence="4" key="2">
    <citation type="journal article" date="2007" name="Science">
        <title>Draft genome sequence of the sexually transmitted pathogen Trichomonas vaginalis.</title>
        <authorList>
            <person name="Carlton J.M."/>
            <person name="Hirt R.P."/>
            <person name="Silva J.C."/>
            <person name="Delcher A.L."/>
            <person name="Schatz M."/>
            <person name="Zhao Q."/>
            <person name="Wortman J.R."/>
            <person name="Bidwell S.L."/>
            <person name="Alsmark U.C.M."/>
            <person name="Besteiro S."/>
            <person name="Sicheritz-Ponten T."/>
            <person name="Noel C.J."/>
            <person name="Dacks J.B."/>
            <person name="Foster P.G."/>
            <person name="Simillion C."/>
            <person name="Van de Peer Y."/>
            <person name="Miranda-Saavedra D."/>
            <person name="Barton G.J."/>
            <person name="Westrop G.D."/>
            <person name="Mueller S."/>
            <person name="Dessi D."/>
            <person name="Fiori P.L."/>
            <person name="Ren Q."/>
            <person name="Paulsen I."/>
            <person name="Zhang H."/>
            <person name="Bastida-Corcuera F.D."/>
            <person name="Simoes-Barbosa A."/>
            <person name="Brown M.T."/>
            <person name="Hayes R.D."/>
            <person name="Mukherjee M."/>
            <person name="Okumura C.Y."/>
            <person name="Schneider R."/>
            <person name="Smith A.J."/>
            <person name="Vanacova S."/>
            <person name="Villalvazo M."/>
            <person name="Haas B.J."/>
            <person name="Pertea M."/>
            <person name="Feldblyum T.V."/>
            <person name="Utterback T.R."/>
            <person name="Shu C.L."/>
            <person name="Osoegawa K."/>
            <person name="de Jong P.J."/>
            <person name="Hrdy I."/>
            <person name="Horvathova L."/>
            <person name="Zubacova Z."/>
            <person name="Dolezal P."/>
            <person name="Malik S.B."/>
            <person name="Logsdon J.M. Jr."/>
            <person name="Henze K."/>
            <person name="Gupta A."/>
            <person name="Wang C.C."/>
            <person name="Dunne R.L."/>
            <person name="Upcroft J.A."/>
            <person name="Upcroft P."/>
            <person name="White O."/>
            <person name="Salzberg S.L."/>
            <person name="Tang P."/>
            <person name="Chiu C.-H."/>
            <person name="Lee Y.-S."/>
            <person name="Embley T.M."/>
            <person name="Coombs G.H."/>
            <person name="Mottram J.C."/>
            <person name="Tachezy J."/>
            <person name="Fraser-Liggett C.M."/>
            <person name="Johnson P.J."/>
        </authorList>
    </citation>
    <scope>NUCLEOTIDE SEQUENCE [LARGE SCALE GENOMIC DNA]</scope>
    <source>
        <strain evidence="4">G3</strain>
    </source>
</reference>
<dbReference type="FunCoup" id="A2F417">
    <property type="interactions" value="1"/>
</dbReference>
<dbReference type="GO" id="GO:0036064">
    <property type="term" value="C:ciliary basal body"/>
    <property type="evidence" value="ECO:0000318"/>
    <property type="project" value="GO_Central"/>
</dbReference>
<dbReference type="InParanoid" id="A2F417"/>
<keyword evidence="2" id="KW-0547">Nucleotide-binding</keyword>
<organism evidence="4 5">
    <name type="scientific">Trichomonas vaginalis (strain ATCC PRA-98 / G3)</name>
    <dbReference type="NCBI Taxonomy" id="412133"/>
    <lineage>
        <taxon>Eukaryota</taxon>
        <taxon>Metamonada</taxon>
        <taxon>Parabasalia</taxon>
        <taxon>Trichomonadida</taxon>
        <taxon>Trichomonadidae</taxon>
        <taxon>Trichomonas</taxon>
    </lineage>
</organism>
<dbReference type="eggNOG" id="KOG2156">
    <property type="taxonomic scope" value="Eukaryota"/>
</dbReference>
<dbReference type="Proteomes" id="UP000001542">
    <property type="component" value="Unassembled WGS sequence"/>
</dbReference>
<dbReference type="GO" id="GO:0005524">
    <property type="term" value="F:ATP binding"/>
    <property type="evidence" value="ECO:0007669"/>
    <property type="project" value="UniProtKB-KW"/>
</dbReference>
<dbReference type="SMR" id="A2F417"/>
<keyword evidence="3" id="KW-0067">ATP-binding</keyword>
<dbReference type="KEGG" id="tva:4758190"/>
<dbReference type="GO" id="GO:0000226">
    <property type="term" value="P:microtubule cytoskeleton organization"/>
    <property type="evidence" value="ECO:0000318"/>
    <property type="project" value="GO_Central"/>
</dbReference>
<dbReference type="PROSITE" id="PS51221">
    <property type="entry name" value="TTL"/>
    <property type="match status" value="1"/>
</dbReference>
<sequence>MQWENPIDGLPNKLAETSHENRGLDLLYSYDEGNKHLNLKNSNNKSKNLAKEDLESYITKVSMHNKYMDFFKYVNFALPTEKITQPNPNTYYCVDGFTPRLYLDIMHSSGIPETKYYDEATVIVGSSKGPPLQNILMPNQRIERFLRTFKIGSKIGLHASLTIYRQHTRKNLPFYPQTYLIPEEMDSFKKHFTDHEIWIVKPTGGSCGRGIFLINEMPEKFNEQYIVQQYISNPMLVHGLKFDLRFYVAMTSLNPLRLYIYRDGLVRLATSDYKNCQNDLQNLSAHLTNFTYNKDKPGYKYTDDLKFDGEGNKWSHDPLWPFLRQRGYDTDKIRKNAEIAIVTAFIASRPYFFDQKYPRVSTELYGVDMILDDKGNVFMEEVNVAPALGTKSKLDIKIKAPLLTDFLNLSLIPERTELSNSLEVLMESNKKLSEYVICREFEEAERRLGGWHRIYPTMETVSIEMPSETHFDRVLRRWIAMNYAGKLKYLKDRESNLSSVLSMVEYVTTPCTIC</sequence>
<dbReference type="SUPFAM" id="SSF56059">
    <property type="entry name" value="Glutathione synthetase ATP-binding domain-like"/>
    <property type="match status" value="1"/>
</dbReference>
<dbReference type="VEuPathDB" id="TrichDB:TVAG_407200"/>
<keyword evidence="5" id="KW-1185">Reference proteome</keyword>
<dbReference type="InterPro" id="IPR004344">
    <property type="entry name" value="TTL/TTLL_fam"/>
</dbReference>
<dbReference type="GO" id="GO:0015631">
    <property type="term" value="F:tubulin binding"/>
    <property type="evidence" value="ECO:0000318"/>
    <property type="project" value="GO_Central"/>
</dbReference>
<proteinExistence type="predicted"/>
<evidence type="ECO:0000256" key="3">
    <source>
        <dbReference type="ARBA" id="ARBA00022840"/>
    </source>
</evidence>
<protein>
    <submittedName>
        <fullName evidence="4">Tubulin-tyrosine ligase family protein</fullName>
    </submittedName>
</protein>